<evidence type="ECO:0000313" key="2">
    <source>
        <dbReference type="Proteomes" id="UP001162992"/>
    </source>
</evidence>
<protein>
    <submittedName>
        <fullName evidence="1">Uncharacterized protein</fullName>
    </submittedName>
</protein>
<dbReference type="Proteomes" id="UP001162992">
    <property type="component" value="Chromosome 2"/>
</dbReference>
<accession>A0ACC2EK71</accession>
<dbReference type="EMBL" id="CM055093">
    <property type="protein sequence ID" value="KAJ7566880.1"/>
    <property type="molecule type" value="Genomic_DNA"/>
</dbReference>
<proteinExistence type="predicted"/>
<evidence type="ECO:0000313" key="1">
    <source>
        <dbReference type="EMBL" id="KAJ7566880.1"/>
    </source>
</evidence>
<comment type="caution">
    <text evidence="1">The sequence shown here is derived from an EMBL/GenBank/DDBJ whole genome shotgun (WGS) entry which is preliminary data.</text>
</comment>
<reference evidence="2" key="1">
    <citation type="journal article" date="2024" name="Proc. Natl. Acad. Sci. U.S.A.">
        <title>Extraordinary preservation of gene collinearity over three hundred million years revealed in homosporous lycophytes.</title>
        <authorList>
            <person name="Li C."/>
            <person name="Wickell D."/>
            <person name="Kuo L.Y."/>
            <person name="Chen X."/>
            <person name="Nie B."/>
            <person name="Liao X."/>
            <person name="Peng D."/>
            <person name="Ji J."/>
            <person name="Jenkins J."/>
            <person name="Williams M."/>
            <person name="Shu S."/>
            <person name="Plott C."/>
            <person name="Barry K."/>
            <person name="Rajasekar S."/>
            <person name="Grimwood J."/>
            <person name="Han X."/>
            <person name="Sun S."/>
            <person name="Hou Z."/>
            <person name="He W."/>
            <person name="Dai G."/>
            <person name="Sun C."/>
            <person name="Schmutz J."/>
            <person name="Leebens-Mack J.H."/>
            <person name="Li F.W."/>
            <person name="Wang L."/>
        </authorList>
    </citation>
    <scope>NUCLEOTIDE SEQUENCE [LARGE SCALE GENOMIC DNA]</scope>
    <source>
        <strain evidence="2">cv. PW_Plant_1</strain>
    </source>
</reference>
<gene>
    <name evidence="1" type="ORF">O6H91_02G122900</name>
</gene>
<organism evidence="1 2">
    <name type="scientific">Diphasiastrum complanatum</name>
    <name type="common">Issler's clubmoss</name>
    <name type="synonym">Lycopodium complanatum</name>
    <dbReference type="NCBI Taxonomy" id="34168"/>
    <lineage>
        <taxon>Eukaryota</taxon>
        <taxon>Viridiplantae</taxon>
        <taxon>Streptophyta</taxon>
        <taxon>Embryophyta</taxon>
        <taxon>Tracheophyta</taxon>
        <taxon>Lycopodiopsida</taxon>
        <taxon>Lycopodiales</taxon>
        <taxon>Lycopodiaceae</taxon>
        <taxon>Lycopodioideae</taxon>
        <taxon>Diphasiastrum</taxon>
    </lineage>
</organism>
<keyword evidence="2" id="KW-1185">Reference proteome</keyword>
<name>A0ACC2EK71_DIPCM</name>
<sequence>MRSHFVPELTLNGDPHDCVAKLVWADFPTSLGVKLVDEHSVPAWDHFSEDLTITTSHLAMRYTANQGWYVTCSAAKHFPVVYAIATSTGFGLHMNLNLMIDKGYLRTDCHVEVKRCSSLVLMKVL</sequence>